<feature type="region of interest" description="Disordered" evidence="2">
    <location>
        <begin position="1"/>
        <end position="25"/>
    </location>
</feature>
<evidence type="ECO:0000256" key="2">
    <source>
        <dbReference type="SAM" id="MobiDB-lite"/>
    </source>
</evidence>
<keyword evidence="4" id="KW-1185">Reference proteome</keyword>
<dbReference type="Gene3D" id="2.20.110.10">
    <property type="entry name" value="Histone H3 K4-specific methyltransferase SET7/9 N-terminal domain"/>
    <property type="match status" value="2"/>
</dbReference>
<gene>
    <name evidence="3" type="ORF">pdam_00001631</name>
</gene>
<dbReference type="GO" id="GO:0031514">
    <property type="term" value="C:motile cilium"/>
    <property type="evidence" value="ECO:0007669"/>
    <property type="project" value="TreeGrafter"/>
</dbReference>
<dbReference type="PANTHER" id="PTHR43215:SF14">
    <property type="entry name" value="RADIAL SPOKE HEAD 1 HOMOLOG"/>
    <property type="match status" value="1"/>
</dbReference>
<dbReference type="GO" id="GO:0035082">
    <property type="term" value="P:axoneme assembly"/>
    <property type="evidence" value="ECO:0007669"/>
    <property type="project" value="TreeGrafter"/>
</dbReference>
<dbReference type="SMART" id="SM00698">
    <property type="entry name" value="MORN"/>
    <property type="match status" value="6"/>
</dbReference>
<evidence type="ECO:0000313" key="4">
    <source>
        <dbReference type="Proteomes" id="UP000275408"/>
    </source>
</evidence>
<dbReference type="Pfam" id="PF02493">
    <property type="entry name" value="MORN"/>
    <property type="match status" value="6"/>
</dbReference>
<dbReference type="GO" id="GO:0007286">
    <property type="term" value="P:spermatid development"/>
    <property type="evidence" value="ECO:0007669"/>
    <property type="project" value="TreeGrafter"/>
</dbReference>
<feature type="non-terminal residue" evidence="3">
    <location>
        <position position="1"/>
    </location>
</feature>
<dbReference type="GO" id="GO:0005634">
    <property type="term" value="C:nucleus"/>
    <property type="evidence" value="ECO:0007669"/>
    <property type="project" value="TreeGrafter"/>
</dbReference>
<dbReference type="PANTHER" id="PTHR43215">
    <property type="entry name" value="RADIAL SPOKE HEAD 1 HOMOLOG"/>
    <property type="match status" value="1"/>
</dbReference>
<dbReference type="FunFam" id="2.20.110.10:FF:000002">
    <property type="entry name" value="Phosphatidylinositol 4-phosphate 5-kinase 8"/>
    <property type="match status" value="1"/>
</dbReference>
<feature type="compositionally biased region" description="Basic residues" evidence="2">
    <location>
        <begin position="1"/>
        <end position="14"/>
    </location>
</feature>
<protein>
    <recommendedName>
        <fullName evidence="5">MORN repeat-containing protein 5</fullName>
    </recommendedName>
</protein>
<organism evidence="3 4">
    <name type="scientific">Pocillopora damicornis</name>
    <name type="common">Cauliflower coral</name>
    <name type="synonym">Millepora damicornis</name>
    <dbReference type="NCBI Taxonomy" id="46731"/>
    <lineage>
        <taxon>Eukaryota</taxon>
        <taxon>Metazoa</taxon>
        <taxon>Cnidaria</taxon>
        <taxon>Anthozoa</taxon>
        <taxon>Hexacorallia</taxon>
        <taxon>Scleractinia</taxon>
        <taxon>Astrocoeniina</taxon>
        <taxon>Pocilloporidae</taxon>
        <taxon>Pocillopora</taxon>
    </lineage>
</organism>
<name>A0A3M6U4X9_POCDA</name>
<dbReference type="SUPFAM" id="SSF82185">
    <property type="entry name" value="Histone H3 K4-specific methyltransferase SET7/9 N-terminal domain"/>
    <property type="match status" value="2"/>
</dbReference>
<comment type="caution">
    <text evidence="3">The sequence shown here is derived from an EMBL/GenBank/DDBJ whole genome shotgun (WGS) entry which is preliminary data.</text>
</comment>
<keyword evidence="1" id="KW-0677">Repeat</keyword>
<dbReference type="OrthoDB" id="423343at2759"/>
<dbReference type="Proteomes" id="UP000275408">
    <property type="component" value="Unassembled WGS sequence"/>
</dbReference>
<sequence>KERRKTNRTVKPKKMSLDSLESGQSPEISLFLGEYEGERNEKEERHGFGRALLPNGDEYEGDYKNGKRNGNGKYTFLKSKARYEGEYSNGQKCGQGKFWYPDGSIYEGTWAEGLRNGYGKYTYANGDVYEGMWKDGRKHGQGEYIYKDKGIRYRGNWSDGISKDHGKLITSSFTYHGTFSGEEPVGTGKFHFDAGCEQEGEYVTKRMVRYTDASREVFHVPHWNCLSLYKAGSRLDKPLD</sequence>
<dbReference type="AlphaFoldDB" id="A0A3M6U4X9"/>
<reference evidence="3 4" key="1">
    <citation type="journal article" date="2018" name="Sci. Rep.">
        <title>Comparative analysis of the Pocillopora damicornis genome highlights role of immune system in coral evolution.</title>
        <authorList>
            <person name="Cunning R."/>
            <person name="Bay R.A."/>
            <person name="Gillette P."/>
            <person name="Baker A.C."/>
            <person name="Traylor-Knowles N."/>
        </authorList>
    </citation>
    <scope>NUCLEOTIDE SEQUENCE [LARGE SCALE GENOMIC DNA]</scope>
    <source>
        <strain evidence="3">RSMAS</strain>
        <tissue evidence="3">Whole animal</tissue>
    </source>
</reference>
<dbReference type="InterPro" id="IPR003409">
    <property type="entry name" value="MORN"/>
</dbReference>
<proteinExistence type="predicted"/>
<dbReference type="EMBL" id="RCHS01002239">
    <property type="protein sequence ID" value="RMX48720.1"/>
    <property type="molecule type" value="Genomic_DNA"/>
</dbReference>
<evidence type="ECO:0000256" key="1">
    <source>
        <dbReference type="ARBA" id="ARBA00022737"/>
    </source>
</evidence>
<dbReference type="STRING" id="46731.A0A3M6U4X9"/>
<accession>A0A3M6U4X9</accession>
<evidence type="ECO:0008006" key="5">
    <source>
        <dbReference type="Google" id="ProtNLM"/>
    </source>
</evidence>
<evidence type="ECO:0000313" key="3">
    <source>
        <dbReference type="EMBL" id="RMX48720.1"/>
    </source>
</evidence>